<keyword evidence="3" id="KW-0472">Membrane</keyword>
<feature type="domain" description="HSac2" evidence="4">
    <location>
        <begin position="72"/>
        <end position="247"/>
    </location>
</feature>
<evidence type="ECO:0000313" key="6">
    <source>
        <dbReference type="Proteomes" id="UP000010556"/>
    </source>
</evidence>
<feature type="compositionally biased region" description="Basic and acidic residues" evidence="2">
    <location>
        <begin position="25"/>
        <end position="41"/>
    </location>
</feature>
<dbReference type="GO" id="GO:0005737">
    <property type="term" value="C:cytoplasm"/>
    <property type="evidence" value="ECO:0007669"/>
    <property type="project" value="TreeGrafter"/>
</dbReference>
<dbReference type="EMBL" id="KB108895">
    <property type="protein sequence ID" value="ELK28665.1"/>
    <property type="molecule type" value="Genomic_DNA"/>
</dbReference>
<evidence type="ECO:0000256" key="2">
    <source>
        <dbReference type="SAM" id="MobiDB-lite"/>
    </source>
</evidence>
<dbReference type="AlphaFoldDB" id="L5LRL9"/>
<evidence type="ECO:0000259" key="4">
    <source>
        <dbReference type="PROSITE" id="PS51791"/>
    </source>
</evidence>
<accession>L5LRL9</accession>
<dbReference type="Proteomes" id="UP000010556">
    <property type="component" value="Unassembled WGS sequence"/>
</dbReference>
<organism evidence="5 6">
    <name type="scientific">Myotis davidii</name>
    <name type="common">David's myotis</name>
    <dbReference type="NCBI Taxonomy" id="225400"/>
    <lineage>
        <taxon>Eukaryota</taxon>
        <taxon>Metazoa</taxon>
        <taxon>Chordata</taxon>
        <taxon>Craniata</taxon>
        <taxon>Vertebrata</taxon>
        <taxon>Euteleostomi</taxon>
        <taxon>Mammalia</taxon>
        <taxon>Eutheria</taxon>
        <taxon>Laurasiatheria</taxon>
        <taxon>Chiroptera</taxon>
        <taxon>Yangochiroptera</taxon>
        <taxon>Vespertilionidae</taxon>
        <taxon>Myotis</taxon>
    </lineage>
</organism>
<sequence length="341" mass="38075">MSTIGSFEGFQPVSLKQEGDDQPSETDRLSMEEGDPGKDPVPKQISRQPSVTESTLYPNPYHRANVSRKYFVTRPGTIETAMEDLKGHIAKTSGEKIQGFWLLTEIDHWNNEKERILVITDKTLLICKYDFIMLSCVQLQRIPLSAVYRICLGKFAFPGMSLDKRQGEGLRIYWGSLEQQSLLSRWNPWSTEVPYATFTEHPMRYTSEQFLEICKSGVLSALPFVAASTCTVLGGQLADFLLSRDLLRLLTVRKLFSALGLLLPSLCAVALPFVASSYVTTVVLLILIPFQSRAHTLVAGSSPAQALVEAHSGGNQSMYFSHIYVSLASTISENQWKNILE</sequence>
<name>L5LRL9_MYODS</name>
<keyword evidence="3" id="KW-1133">Transmembrane helix</keyword>
<reference evidence="6" key="1">
    <citation type="journal article" date="2013" name="Science">
        <title>Comparative analysis of bat genomes provides insight into the evolution of flight and immunity.</title>
        <authorList>
            <person name="Zhang G."/>
            <person name="Cowled C."/>
            <person name="Shi Z."/>
            <person name="Huang Z."/>
            <person name="Bishop-Lilly K.A."/>
            <person name="Fang X."/>
            <person name="Wynne J.W."/>
            <person name="Xiong Z."/>
            <person name="Baker M.L."/>
            <person name="Zhao W."/>
            <person name="Tachedjian M."/>
            <person name="Zhu Y."/>
            <person name="Zhou P."/>
            <person name="Jiang X."/>
            <person name="Ng J."/>
            <person name="Yang L."/>
            <person name="Wu L."/>
            <person name="Xiao J."/>
            <person name="Feng Y."/>
            <person name="Chen Y."/>
            <person name="Sun X."/>
            <person name="Zhang Y."/>
            <person name="Marsh G.A."/>
            <person name="Crameri G."/>
            <person name="Broder C.C."/>
            <person name="Frey K.G."/>
            <person name="Wang L.F."/>
            <person name="Wang J."/>
        </authorList>
    </citation>
    <scope>NUCLEOTIDE SEQUENCE [LARGE SCALE GENOMIC DNA]</scope>
</reference>
<dbReference type="PANTHER" id="PTHR31108:SF6">
    <property type="entry name" value="TUMOR PROTEIN P63-REGULATED GENE 1 PROTEIN"/>
    <property type="match status" value="1"/>
</dbReference>
<feature type="transmembrane region" description="Helical" evidence="3">
    <location>
        <begin position="255"/>
        <end position="288"/>
    </location>
</feature>
<dbReference type="InterPro" id="IPR040242">
    <property type="entry name" value="TPRG1-like"/>
</dbReference>
<feature type="compositionally biased region" description="Polar residues" evidence="2">
    <location>
        <begin position="45"/>
        <end position="57"/>
    </location>
</feature>
<comment type="similarity">
    <text evidence="1">Belongs to the TPRG1 family.</text>
</comment>
<dbReference type="eggNOG" id="ENOG502QSYP">
    <property type="taxonomic scope" value="Eukaryota"/>
</dbReference>
<dbReference type="InterPro" id="IPR034753">
    <property type="entry name" value="hSac2"/>
</dbReference>
<protein>
    <submittedName>
        <fullName evidence="5">Tumor protein p63-regulated protein 1 protein</fullName>
    </submittedName>
</protein>
<dbReference type="Pfam" id="PF12456">
    <property type="entry name" value="hSac2"/>
    <property type="match status" value="1"/>
</dbReference>
<evidence type="ECO:0000313" key="5">
    <source>
        <dbReference type="EMBL" id="ELK28665.1"/>
    </source>
</evidence>
<evidence type="ECO:0000256" key="1">
    <source>
        <dbReference type="ARBA" id="ARBA00009163"/>
    </source>
</evidence>
<proteinExistence type="inferred from homology"/>
<gene>
    <name evidence="5" type="ORF">MDA_GLEAN10014157</name>
</gene>
<keyword evidence="3" id="KW-0812">Transmembrane</keyword>
<feature type="region of interest" description="Disordered" evidence="2">
    <location>
        <begin position="1"/>
        <end position="59"/>
    </location>
</feature>
<evidence type="ECO:0000256" key="3">
    <source>
        <dbReference type="SAM" id="Phobius"/>
    </source>
</evidence>
<dbReference type="InterPro" id="IPR022158">
    <property type="entry name" value="Inositol_phosphatase"/>
</dbReference>
<dbReference type="PANTHER" id="PTHR31108">
    <property type="entry name" value="TUMOR PROTEIN P63-REGULATED GENE 1-LIKE PROTEIN"/>
    <property type="match status" value="1"/>
</dbReference>
<keyword evidence="6" id="KW-1185">Reference proteome</keyword>
<dbReference type="PROSITE" id="PS51791">
    <property type="entry name" value="HSAC2"/>
    <property type="match status" value="1"/>
</dbReference>